<keyword evidence="2" id="KW-0732">Signal</keyword>
<dbReference type="Proteomes" id="UP001055439">
    <property type="component" value="Chromosome 4"/>
</dbReference>
<dbReference type="EMBL" id="CP097506">
    <property type="protein sequence ID" value="URD95675.1"/>
    <property type="molecule type" value="Genomic_DNA"/>
</dbReference>
<feature type="signal peptide" evidence="2">
    <location>
        <begin position="1"/>
        <end position="25"/>
    </location>
</feature>
<evidence type="ECO:0000313" key="4">
    <source>
        <dbReference type="Proteomes" id="UP001055439"/>
    </source>
</evidence>
<name>A0A9E7FHG5_9LILI</name>
<feature type="region of interest" description="Disordered" evidence="1">
    <location>
        <begin position="27"/>
        <end position="94"/>
    </location>
</feature>
<dbReference type="AlphaFoldDB" id="A0A9E7FHG5"/>
<reference evidence="3" key="1">
    <citation type="submission" date="2022-05" db="EMBL/GenBank/DDBJ databases">
        <title>The Musa troglodytarum L. genome provides insights into the mechanism of non-climacteric behaviour and enrichment of carotenoids.</title>
        <authorList>
            <person name="Wang J."/>
        </authorList>
    </citation>
    <scope>NUCLEOTIDE SEQUENCE</scope>
    <source>
        <tissue evidence="3">Leaf</tissue>
    </source>
</reference>
<keyword evidence="4" id="KW-1185">Reference proteome</keyword>
<evidence type="ECO:0000256" key="2">
    <source>
        <dbReference type="SAM" id="SignalP"/>
    </source>
</evidence>
<protein>
    <recommendedName>
        <fullName evidence="5">Secreted protein</fullName>
    </recommendedName>
</protein>
<feature type="region of interest" description="Disordered" evidence="1">
    <location>
        <begin position="108"/>
        <end position="131"/>
    </location>
</feature>
<evidence type="ECO:0000313" key="3">
    <source>
        <dbReference type="EMBL" id="URD95675.1"/>
    </source>
</evidence>
<evidence type="ECO:0008006" key="5">
    <source>
        <dbReference type="Google" id="ProtNLM"/>
    </source>
</evidence>
<gene>
    <name evidence="3" type="ORF">MUK42_31090</name>
</gene>
<feature type="chain" id="PRO_5038738472" description="Secreted protein" evidence="2">
    <location>
        <begin position="26"/>
        <end position="131"/>
    </location>
</feature>
<organism evidence="3 4">
    <name type="scientific">Musa troglodytarum</name>
    <name type="common">fe'i banana</name>
    <dbReference type="NCBI Taxonomy" id="320322"/>
    <lineage>
        <taxon>Eukaryota</taxon>
        <taxon>Viridiplantae</taxon>
        <taxon>Streptophyta</taxon>
        <taxon>Embryophyta</taxon>
        <taxon>Tracheophyta</taxon>
        <taxon>Spermatophyta</taxon>
        <taxon>Magnoliopsida</taxon>
        <taxon>Liliopsida</taxon>
        <taxon>Zingiberales</taxon>
        <taxon>Musaceae</taxon>
        <taxon>Musa</taxon>
    </lineage>
</organism>
<proteinExistence type="predicted"/>
<sequence length="131" mass="14016">MGVPRHRRLSAALAVFIFAAVLGESAEERIGGNRAGNGRRKASASGTGASGGSEAPPRPRFVAADMPGSLRPLLPLPAGPRGHPSWPERPTRVLPGGMAMQMRQQPLHALRPTTESQEEKWRMAKATGFHH</sequence>
<evidence type="ECO:0000256" key="1">
    <source>
        <dbReference type="SAM" id="MobiDB-lite"/>
    </source>
</evidence>
<feature type="compositionally biased region" description="Low complexity" evidence="1">
    <location>
        <begin position="43"/>
        <end position="55"/>
    </location>
</feature>
<accession>A0A9E7FHG5</accession>